<dbReference type="EMBL" id="JAXIVS010000001">
    <property type="protein sequence ID" value="MDY7225463.1"/>
    <property type="molecule type" value="Genomic_DNA"/>
</dbReference>
<accession>A0ABU5GY90</accession>
<reference evidence="2 3" key="1">
    <citation type="submission" date="2023-12" db="EMBL/GenBank/DDBJ databases">
        <title>the genome sequence of Hyalangium sp. s54d21.</title>
        <authorList>
            <person name="Zhang X."/>
        </authorList>
    </citation>
    <scope>NUCLEOTIDE SEQUENCE [LARGE SCALE GENOMIC DNA]</scope>
    <source>
        <strain evidence="3">s54d21</strain>
    </source>
</reference>
<dbReference type="SUPFAM" id="SSF50341">
    <property type="entry name" value="CheW-like"/>
    <property type="match status" value="1"/>
</dbReference>
<dbReference type="Proteomes" id="UP001291309">
    <property type="component" value="Unassembled WGS sequence"/>
</dbReference>
<sequence length="147" mass="15863">MPATRQMCTFTVDGNLFGVELERVQEILRAQPLARIPLAPSEVAGLINLRGQIVPAIDLRRRLAMAERSPEAEPTNVVLRGDDGAVSLLVDEIGDILTVSAETFEPPPEHLRGPLRALLLGVHKLQDALLLVLSPDAAIDISPLPQA</sequence>
<proteinExistence type="predicted"/>
<evidence type="ECO:0000313" key="2">
    <source>
        <dbReference type="EMBL" id="MDY7225463.1"/>
    </source>
</evidence>
<dbReference type="Pfam" id="PF01584">
    <property type="entry name" value="CheW"/>
    <property type="match status" value="1"/>
</dbReference>
<evidence type="ECO:0000259" key="1">
    <source>
        <dbReference type="PROSITE" id="PS50851"/>
    </source>
</evidence>
<dbReference type="InterPro" id="IPR002545">
    <property type="entry name" value="CheW-lke_dom"/>
</dbReference>
<protein>
    <submittedName>
        <fullName evidence="2">Chemotaxis protein CheW</fullName>
    </submittedName>
</protein>
<dbReference type="SMART" id="SM00260">
    <property type="entry name" value="CheW"/>
    <property type="match status" value="1"/>
</dbReference>
<dbReference type="PANTHER" id="PTHR22617">
    <property type="entry name" value="CHEMOTAXIS SENSOR HISTIDINE KINASE-RELATED"/>
    <property type="match status" value="1"/>
</dbReference>
<dbReference type="Gene3D" id="2.40.50.180">
    <property type="entry name" value="CheA-289, Domain 4"/>
    <property type="match status" value="1"/>
</dbReference>
<keyword evidence="3" id="KW-1185">Reference proteome</keyword>
<dbReference type="RefSeq" id="WP_321544173.1">
    <property type="nucleotide sequence ID" value="NZ_JAXIVS010000001.1"/>
</dbReference>
<dbReference type="PANTHER" id="PTHR22617:SF23">
    <property type="entry name" value="CHEMOTAXIS PROTEIN CHEW"/>
    <property type="match status" value="1"/>
</dbReference>
<organism evidence="2 3">
    <name type="scientific">Hyalangium rubrum</name>
    <dbReference type="NCBI Taxonomy" id="3103134"/>
    <lineage>
        <taxon>Bacteria</taxon>
        <taxon>Pseudomonadati</taxon>
        <taxon>Myxococcota</taxon>
        <taxon>Myxococcia</taxon>
        <taxon>Myxococcales</taxon>
        <taxon>Cystobacterineae</taxon>
        <taxon>Archangiaceae</taxon>
        <taxon>Hyalangium</taxon>
    </lineage>
</organism>
<comment type="caution">
    <text evidence="2">The sequence shown here is derived from an EMBL/GenBank/DDBJ whole genome shotgun (WGS) entry which is preliminary data.</text>
</comment>
<feature type="domain" description="CheW-like" evidence="1">
    <location>
        <begin position="4"/>
        <end position="144"/>
    </location>
</feature>
<dbReference type="Gene3D" id="2.30.30.40">
    <property type="entry name" value="SH3 Domains"/>
    <property type="match status" value="1"/>
</dbReference>
<evidence type="ECO:0000313" key="3">
    <source>
        <dbReference type="Proteomes" id="UP001291309"/>
    </source>
</evidence>
<dbReference type="InterPro" id="IPR039315">
    <property type="entry name" value="CheW"/>
</dbReference>
<gene>
    <name evidence="2" type="ORF">SYV04_03680</name>
</gene>
<dbReference type="InterPro" id="IPR036061">
    <property type="entry name" value="CheW-like_dom_sf"/>
</dbReference>
<name>A0ABU5GY90_9BACT</name>
<dbReference type="PROSITE" id="PS50851">
    <property type="entry name" value="CHEW"/>
    <property type="match status" value="1"/>
</dbReference>